<dbReference type="Proteomes" id="UP001163823">
    <property type="component" value="Chromosome 2"/>
</dbReference>
<keyword evidence="6" id="KW-1015">Disulfide bond</keyword>
<evidence type="ECO:0000256" key="5">
    <source>
        <dbReference type="ARBA" id="ARBA00022729"/>
    </source>
</evidence>
<dbReference type="EMBL" id="JARAOO010000002">
    <property type="protein sequence ID" value="KAJ7979174.1"/>
    <property type="molecule type" value="Genomic_DNA"/>
</dbReference>
<evidence type="ECO:0000256" key="3">
    <source>
        <dbReference type="ARBA" id="ARBA00022525"/>
    </source>
</evidence>
<dbReference type="PANTHER" id="PTHR33136:SF36">
    <property type="entry name" value="PROTEIN RALF-LIKE 31"/>
    <property type="match status" value="1"/>
</dbReference>
<comment type="subcellular location">
    <subcellularLocation>
        <location evidence="1">Secreted</location>
    </subcellularLocation>
</comment>
<evidence type="ECO:0000313" key="7">
    <source>
        <dbReference type="EMBL" id="KAJ7979174.1"/>
    </source>
</evidence>
<accession>A0AAD7QCV3</accession>
<comment type="caution">
    <text evidence="7">The sequence shown here is derived from an EMBL/GenBank/DDBJ whole genome shotgun (WGS) entry which is preliminary data.</text>
</comment>
<dbReference type="AlphaFoldDB" id="A0AAD7QCV3"/>
<dbReference type="PANTHER" id="PTHR33136">
    <property type="entry name" value="RAPID ALKALINIZATION FACTOR-LIKE"/>
    <property type="match status" value="1"/>
</dbReference>
<dbReference type="Pfam" id="PF05498">
    <property type="entry name" value="RALF"/>
    <property type="match status" value="1"/>
</dbReference>
<evidence type="ECO:0000313" key="8">
    <source>
        <dbReference type="Proteomes" id="UP001163823"/>
    </source>
</evidence>
<reference evidence="7" key="1">
    <citation type="journal article" date="2023" name="Science">
        <title>Elucidation of the pathway for biosynthesis of saponin adjuvants from the soapbark tree.</title>
        <authorList>
            <person name="Reed J."/>
            <person name="Orme A."/>
            <person name="El-Demerdash A."/>
            <person name="Owen C."/>
            <person name="Martin L.B.B."/>
            <person name="Misra R.C."/>
            <person name="Kikuchi S."/>
            <person name="Rejzek M."/>
            <person name="Martin A.C."/>
            <person name="Harkess A."/>
            <person name="Leebens-Mack J."/>
            <person name="Louveau T."/>
            <person name="Stephenson M.J."/>
            <person name="Osbourn A."/>
        </authorList>
    </citation>
    <scope>NUCLEOTIDE SEQUENCE</scope>
    <source>
        <strain evidence="7">S10</strain>
    </source>
</reference>
<dbReference type="GO" id="GO:0005179">
    <property type="term" value="F:hormone activity"/>
    <property type="evidence" value="ECO:0007669"/>
    <property type="project" value="UniProtKB-KW"/>
</dbReference>
<comment type="similarity">
    <text evidence="2">Belongs to the plant rapid alkalinization factor (RALF) family.</text>
</comment>
<keyword evidence="4" id="KW-0372">Hormone</keyword>
<proteinExistence type="inferred from homology"/>
<name>A0AAD7QCV3_QUISA</name>
<dbReference type="GO" id="GO:0019722">
    <property type="term" value="P:calcium-mediated signaling"/>
    <property type="evidence" value="ECO:0007669"/>
    <property type="project" value="TreeGrafter"/>
</dbReference>
<dbReference type="GO" id="GO:0005576">
    <property type="term" value="C:extracellular region"/>
    <property type="evidence" value="ECO:0007669"/>
    <property type="project" value="UniProtKB-SubCell"/>
</dbReference>
<keyword evidence="8" id="KW-1185">Reference proteome</keyword>
<evidence type="ECO:0000256" key="2">
    <source>
        <dbReference type="ARBA" id="ARBA00009178"/>
    </source>
</evidence>
<keyword evidence="3" id="KW-0964">Secreted</keyword>
<dbReference type="GO" id="GO:0040008">
    <property type="term" value="P:regulation of growth"/>
    <property type="evidence" value="ECO:0007669"/>
    <property type="project" value="UniProtKB-ARBA"/>
</dbReference>
<dbReference type="InterPro" id="IPR008801">
    <property type="entry name" value="RALF"/>
</dbReference>
<evidence type="ECO:0000256" key="6">
    <source>
        <dbReference type="ARBA" id="ARBA00023157"/>
    </source>
</evidence>
<evidence type="ECO:0000256" key="1">
    <source>
        <dbReference type="ARBA" id="ARBA00004613"/>
    </source>
</evidence>
<gene>
    <name evidence="7" type="ORF">O6P43_002601</name>
</gene>
<evidence type="ECO:0000256" key="4">
    <source>
        <dbReference type="ARBA" id="ARBA00022702"/>
    </source>
</evidence>
<sequence>MPESSKQKTMSSRPILIVMSSLYLTLLFLLTCFSSCNGVSVLDLNLLKKSEIDALGRRVCSKKIGECMTELEMDSETNRRVLTMQKKYISYHTLRRDMVPCDRPGASYYNCHAGQANPYSRGCDIITRCARNIKDIKT</sequence>
<protein>
    <submittedName>
        <fullName evidence="7">Rapid alkalinization factor</fullName>
    </submittedName>
</protein>
<keyword evidence="5" id="KW-0732">Signal</keyword>
<organism evidence="7 8">
    <name type="scientific">Quillaja saponaria</name>
    <name type="common">Soap bark tree</name>
    <dbReference type="NCBI Taxonomy" id="32244"/>
    <lineage>
        <taxon>Eukaryota</taxon>
        <taxon>Viridiplantae</taxon>
        <taxon>Streptophyta</taxon>
        <taxon>Embryophyta</taxon>
        <taxon>Tracheophyta</taxon>
        <taxon>Spermatophyta</taxon>
        <taxon>Magnoliopsida</taxon>
        <taxon>eudicotyledons</taxon>
        <taxon>Gunneridae</taxon>
        <taxon>Pentapetalae</taxon>
        <taxon>rosids</taxon>
        <taxon>fabids</taxon>
        <taxon>Fabales</taxon>
        <taxon>Quillajaceae</taxon>
        <taxon>Quillaja</taxon>
    </lineage>
</organism>
<dbReference type="GO" id="GO:0009506">
    <property type="term" value="C:plasmodesma"/>
    <property type="evidence" value="ECO:0007669"/>
    <property type="project" value="TreeGrafter"/>
</dbReference>
<dbReference type="KEGG" id="qsa:O6P43_002601"/>